<feature type="compositionally biased region" description="Polar residues" evidence="1">
    <location>
        <begin position="73"/>
        <end position="88"/>
    </location>
</feature>
<feature type="compositionally biased region" description="Basic and acidic residues" evidence="1">
    <location>
        <begin position="35"/>
        <end position="44"/>
    </location>
</feature>
<name>A0ABN8QQI1_9CNID</name>
<dbReference type="Proteomes" id="UP001159427">
    <property type="component" value="Unassembled WGS sequence"/>
</dbReference>
<dbReference type="EMBL" id="CALNXI010001417">
    <property type="protein sequence ID" value="CAH3168396.1"/>
    <property type="molecule type" value="Genomic_DNA"/>
</dbReference>
<accession>A0ABN8QQI1</accession>
<evidence type="ECO:0000313" key="2">
    <source>
        <dbReference type="EMBL" id="CAH3168396.1"/>
    </source>
</evidence>
<feature type="non-terminal residue" evidence="2">
    <location>
        <position position="145"/>
    </location>
</feature>
<protein>
    <submittedName>
        <fullName evidence="2">Uncharacterized protein</fullName>
    </submittedName>
</protein>
<organism evidence="2 3">
    <name type="scientific">Porites evermanni</name>
    <dbReference type="NCBI Taxonomy" id="104178"/>
    <lineage>
        <taxon>Eukaryota</taxon>
        <taxon>Metazoa</taxon>
        <taxon>Cnidaria</taxon>
        <taxon>Anthozoa</taxon>
        <taxon>Hexacorallia</taxon>
        <taxon>Scleractinia</taxon>
        <taxon>Fungiina</taxon>
        <taxon>Poritidae</taxon>
        <taxon>Porites</taxon>
    </lineage>
</organism>
<evidence type="ECO:0000313" key="3">
    <source>
        <dbReference type="Proteomes" id="UP001159427"/>
    </source>
</evidence>
<keyword evidence="3" id="KW-1185">Reference proteome</keyword>
<reference evidence="2 3" key="1">
    <citation type="submission" date="2022-05" db="EMBL/GenBank/DDBJ databases">
        <authorList>
            <consortium name="Genoscope - CEA"/>
            <person name="William W."/>
        </authorList>
    </citation>
    <scope>NUCLEOTIDE SEQUENCE [LARGE SCALE GENOMIC DNA]</scope>
</reference>
<feature type="region of interest" description="Disordered" evidence="1">
    <location>
        <begin position="1"/>
        <end position="44"/>
    </location>
</feature>
<proteinExistence type="predicted"/>
<gene>
    <name evidence="2" type="ORF">PEVE_00006469</name>
</gene>
<comment type="caution">
    <text evidence="2">The sequence shown here is derived from an EMBL/GenBank/DDBJ whole genome shotgun (WGS) entry which is preliminary data.</text>
</comment>
<feature type="region of interest" description="Disordered" evidence="1">
    <location>
        <begin position="69"/>
        <end position="88"/>
    </location>
</feature>
<evidence type="ECO:0000256" key="1">
    <source>
        <dbReference type="SAM" id="MobiDB-lite"/>
    </source>
</evidence>
<sequence length="145" mass="15951">MGLTDNSGLRRRTAGTPLAVQNPFSPGSVPNRDLSSGRKNKESSIEWSHFRGTLCLKCGILQQTLSCGEEGRSVTTPSNQSSKLQQVSDIPPLQDGRLENSFRPTETMEFQVIDFVGIIVDSTNMTFLFPEDKGVTIQKECCLLV</sequence>